<name>A0ABS2K236_9GAMM</name>
<dbReference type="Gene3D" id="3.50.40.10">
    <property type="entry name" value="Phenylalanyl-trna Synthetase, Chain B, domain 3"/>
    <property type="match status" value="1"/>
</dbReference>
<keyword evidence="3" id="KW-1185">Reference proteome</keyword>
<sequence length="242" mass="26928">MQYPQIEIVPDVFSIFPDLQVFALLVNGYDDAICHIDIEAVHPVPADMSLAMGVGPLSELPIISSWREVYRTMGLKPSVYHASVESLLRRAKKGWGLWQTGLKHVDFYNGFSIRCYAPIGGYDMDKVRSGSIRVRMLDPKKDIFSPLGGQPEAFPLKPDIAVYAVENDIACWAFNHRDSRDYCLTETTRQAIFFSEANTIMQAAASLAAIGAMRSNLSSLRAVCSPCIRYSRQHPCGECVTS</sequence>
<evidence type="ECO:0000313" key="3">
    <source>
        <dbReference type="Proteomes" id="UP001430149"/>
    </source>
</evidence>
<dbReference type="PANTHER" id="PTHR39209:SF2">
    <property type="entry name" value="CYTOPLASMIC PROTEIN"/>
    <property type="match status" value="1"/>
</dbReference>
<feature type="domain" description="B3/B4 tRNA-binding" evidence="1">
    <location>
        <begin position="66"/>
        <end position="204"/>
    </location>
</feature>
<accession>A0ABS2K236</accession>
<dbReference type="InterPro" id="IPR005146">
    <property type="entry name" value="B3/B4_tRNA-bd"/>
</dbReference>
<proteinExistence type="predicted"/>
<evidence type="ECO:0000259" key="1">
    <source>
        <dbReference type="Pfam" id="PF03483"/>
    </source>
</evidence>
<organism evidence="2 3">
    <name type="scientific">Dyella flava</name>
    <dbReference type="NCBI Taxonomy" id="1920170"/>
    <lineage>
        <taxon>Bacteria</taxon>
        <taxon>Pseudomonadati</taxon>
        <taxon>Pseudomonadota</taxon>
        <taxon>Gammaproteobacteria</taxon>
        <taxon>Lysobacterales</taxon>
        <taxon>Rhodanobacteraceae</taxon>
        <taxon>Dyella</taxon>
    </lineage>
</organism>
<dbReference type="EMBL" id="JADIKE010000029">
    <property type="protein sequence ID" value="MBM7124797.1"/>
    <property type="molecule type" value="Genomic_DNA"/>
</dbReference>
<comment type="caution">
    <text evidence="2">The sequence shown here is derived from an EMBL/GenBank/DDBJ whole genome shotgun (WGS) entry which is preliminary data.</text>
</comment>
<dbReference type="PANTHER" id="PTHR39209">
    <property type="match status" value="1"/>
</dbReference>
<reference evidence="2" key="1">
    <citation type="submission" date="2020-10" db="EMBL/GenBank/DDBJ databases">
        <title>Phylogeny of dyella-like bacteria.</title>
        <authorList>
            <person name="Fu J."/>
        </authorList>
    </citation>
    <scope>NUCLEOTIDE SEQUENCE</scope>
    <source>
        <strain evidence="2">DHOC52</strain>
    </source>
</reference>
<dbReference type="InterPro" id="IPR020825">
    <property type="entry name" value="Phe-tRNA_synthase-like_B3/B4"/>
</dbReference>
<dbReference type="Pfam" id="PF03483">
    <property type="entry name" value="B3_4"/>
    <property type="match status" value="1"/>
</dbReference>
<dbReference type="SUPFAM" id="SSF56037">
    <property type="entry name" value="PheT/TilS domain"/>
    <property type="match status" value="1"/>
</dbReference>
<dbReference type="Proteomes" id="UP001430149">
    <property type="component" value="Unassembled WGS sequence"/>
</dbReference>
<dbReference type="RefSeq" id="WP_204680327.1">
    <property type="nucleotide sequence ID" value="NZ_BSNR01000011.1"/>
</dbReference>
<evidence type="ECO:0000313" key="2">
    <source>
        <dbReference type="EMBL" id="MBM7124797.1"/>
    </source>
</evidence>
<protein>
    <recommendedName>
        <fullName evidence="1">B3/B4 tRNA-binding domain-containing protein</fullName>
    </recommendedName>
</protein>
<gene>
    <name evidence="2" type="ORF">ISP19_05340</name>
</gene>